<dbReference type="AlphaFoldDB" id="A0A327L8K2"/>
<dbReference type="Pfam" id="PF10098">
    <property type="entry name" value="DUF2336"/>
    <property type="match status" value="1"/>
</dbReference>
<dbReference type="EMBL" id="NPEX01000007">
    <property type="protein sequence ID" value="RAI45832.1"/>
    <property type="molecule type" value="Genomic_DNA"/>
</dbReference>
<feature type="non-terminal residue" evidence="1">
    <location>
        <position position="289"/>
    </location>
</feature>
<evidence type="ECO:0000313" key="2">
    <source>
        <dbReference type="Proteomes" id="UP000249130"/>
    </source>
</evidence>
<evidence type="ECO:0000313" key="1">
    <source>
        <dbReference type="EMBL" id="RAI45832.1"/>
    </source>
</evidence>
<dbReference type="OrthoDB" id="7888976at2"/>
<dbReference type="RefSeq" id="WP_111417396.1">
    <property type="nucleotide sequence ID" value="NZ_NPEX01000007.1"/>
</dbReference>
<accession>A0A327L8K2</accession>
<reference evidence="1 2" key="1">
    <citation type="submission" date="2017-07" db="EMBL/GenBank/DDBJ databases">
        <title>Draft Genome Sequences of Select Purple Nonsulfur Bacteria.</title>
        <authorList>
            <person name="Lasarre B."/>
            <person name="Mckinlay J.B."/>
        </authorList>
    </citation>
    <scope>NUCLEOTIDE SEQUENCE [LARGE SCALE GENOMIC DNA]</scope>
    <source>
        <strain evidence="1 2">DSM 5909</strain>
    </source>
</reference>
<dbReference type="Proteomes" id="UP000249130">
    <property type="component" value="Unassembled WGS sequence"/>
</dbReference>
<keyword evidence="2" id="KW-1185">Reference proteome</keyword>
<name>A0A327L8K2_9BRAD</name>
<comment type="caution">
    <text evidence="1">The sequence shown here is derived from an EMBL/GenBank/DDBJ whole genome shotgun (WGS) entry which is preliminary data.</text>
</comment>
<gene>
    <name evidence="1" type="ORF">CH341_02185</name>
</gene>
<evidence type="ECO:0008006" key="3">
    <source>
        <dbReference type="Google" id="ProtNLM"/>
    </source>
</evidence>
<dbReference type="InterPro" id="IPR019285">
    <property type="entry name" value="DUF2336"/>
</dbReference>
<proteinExistence type="predicted"/>
<protein>
    <recommendedName>
        <fullName evidence="3">DUF2336 domain-containing protein</fullName>
    </recommendedName>
</protein>
<sequence length="289" mass="30799">MAEPTRVIDELDETLASGTATDRTRLLQRVTDLYLDGAIHYSDDQIALFDDVLGRLLVDIEESAKRELARRLAAAPVPPPKVARTLALDTAPAVAAPMLIHMDGLEDADLLACARKGSQVHLLAITKRPKVSEPVTDVLVVRGSDIVVRSVADNAGSRFSDAGYGALVRRADGDDVLAARVGRRPDLPRHHFVRLLAKASDAVRDQLQTSRAEQPGDIRNIVARVTDAIAARTAAESNDYAAATAEVEALDRAGGLGEAAVRDFAAGGKFEHTAAALARLADLPLPTIE</sequence>
<organism evidence="1 2">
    <name type="scientific">Rhodoplanes roseus</name>
    <dbReference type="NCBI Taxonomy" id="29409"/>
    <lineage>
        <taxon>Bacteria</taxon>
        <taxon>Pseudomonadati</taxon>
        <taxon>Pseudomonadota</taxon>
        <taxon>Alphaproteobacteria</taxon>
        <taxon>Hyphomicrobiales</taxon>
        <taxon>Nitrobacteraceae</taxon>
        <taxon>Rhodoplanes</taxon>
    </lineage>
</organism>